<gene>
    <name evidence="7" type="ORF">GCM10009843_40460</name>
</gene>
<dbReference type="SUPFAM" id="SSF56601">
    <property type="entry name" value="beta-lactamase/transpeptidase-like"/>
    <property type="match status" value="1"/>
</dbReference>
<dbReference type="InterPro" id="IPR001460">
    <property type="entry name" value="PCN-bd_Tpept"/>
</dbReference>
<comment type="similarity">
    <text evidence="2">Belongs to the transpeptidase family.</text>
</comment>
<dbReference type="InterPro" id="IPR012338">
    <property type="entry name" value="Beta-lactam/transpept-like"/>
</dbReference>
<comment type="subcellular location">
    <subcellularLocation>
        <location evidence="1">Membrane</location>
    </subcellularLocation>
</comment>
<dbReference type="Gene3D" id="3.90.1310.10">
    <property type="entry name" value="Penicillin-binding protein 2a (Domain 2)"/>
    <property type="match status" value="1"/>
</dbReference>
<keyword evidence="8" id="KW-1185">Reference proteome</keyword>
<dbReference type="PROSITE" id="PS51257">
    <property type="entry name" value="PROKAR_LIPOPROTEIN"/>
    <property type="match status" value="1"/>
</dbReference>
<dbReference type="EMBL" id="BAAAQQ010000014">
    <property type="protein sequence ID" value="GAA2134202.1"/>
    <property type="molecule type" value="Genomic_DNA"/>
</dbReference>
<dbReference type="Pfam" id="PF03717">
    <property type="entry name" value="PBP_dimer"/>
    <property type="match status" value="1"/>
</dbReference>
<keyword evidence="4" id="KW-0732">Signal</keyword>
<name>A0ABN2YYW3_9ACTN</name>
<proteinExistence type="inferred from homology"/>
<dbReference type="InterPro" id="IPR005311">
    <property type="entry name" value="PBP_dimer"/>
</dbReference>
<dbReference type="SUPFAM" id="SSF56519">
    <property type="entry name" value="Penicillin binding protein dimerisation domain"/>
    <property type="match status" value="1"/>
</dbReference>
<dbReference type="PANTHER" id="PTHR30627:SF24">
    <property type="entry name" value="PENICILLIN-BINDING PROTEIN 4B"/>
    <property type="match status" value="1"/>
</dbReference>
<feature type="domain" description="Penicillin-binding protein transpeptidase" evidence="5">
    <location>
        <begin position="363"/>
        <end position="640"/>
    </location>
</feature>
<evidence type="ECO:0000259" key="6">
    <source>
        <dbReference type="Pfam" id="PF03717"/>
    </source>
</evidence>
<dbReference type="Proteomes" id="UP001500575">
    <property type="component" value="Unassembled WGS sequence"/>
</dbReference>
<evidence type="ECO:0000256" key="3">
    <source>
        <dbReference type="ARBA" id="ARBA00023136"/>
    </source>
</evidence>
<evidence type="ECO:0000259" key="5">
    <source>
        <dbReference type="Pfam" id="PF00905"/>
    </source>
</evidence>
<feature type="domain" description="Penicillin-binding protein dimerisation" evidence="6">
    <location>
        <begin position="161"/>
        <end position="325"/>
    </location>
</feature>
<dbReference type="PANTHER" id="PTHR30627">
    <property type="entry name" value="PEPTIDOGLYCAN D,D-TRANSPEPTIDASE"/>
    <property type="match status" value="1"/>
</dbReference>
<evidence type="ECO:0000313" key="8">
    <source>
        <dbReference type="Proteomes" id="UP001500575"/>
    </source>
</evidence>
<dbReference type="Pfam" id="PF00905">
    <property type="entry name" value="Transpeptidase"/>
    <property type="match status" value="1"/>
</dbReference>
<evidence type="ECO:0000256" key="1">
    <source>
        <dbReference type="ARBA" id="ARBA00004370"/>
    </source>
</evidence>
<dbReference type="Gene3D" id="3.40.710.10">
    <property type="entry name" value="DD-peptidase/beta-lactamase superfamily"/>
    <property type="match status" value="1"/>
</dbReference>
<feature type="signal peptide" evidence="4">
    <location>
        <begin position="1"/>
        <end position="20"/>
    </location>
</feature>
<accession>A0ABN2YYW3</accession>
<organism evidence="7 8">
    <name type="scientific">Nocardioides bigeumensis</name>
    <dbReference type="NCBI Taxonomy" id="433657"/>
    <lineage>
        <taxon>Bacteria</taxon>
        <taxon>Bacillati</taxon>
        <taxon>Actinomycetota</taxon>
        <taxon>Actinomycetes</taxon>
        <taxon>Propionibacteriales</taxon>
        <taxon>Nocardioidaceae</taxon>
        <taxon>Nocardioides</taxon>
    </lineage>
</organism>
<evidence type="ECO:0000313" key="7">
    <source>
        <dbReference type="EMBL" id="GAA2134202.1"/>
    </source>
</evidence>
<reference evidence="7 8" key="1">
    <citation type="journal article" date="2019" name="Int. J. Syst. Evol. Microbiol.">
        <title>The Global Catalogue of Microorganisms (GCM) 10K type strain sequencing project: providing services to taxonomists for standard genome sequencing and annotation.</title>
        <authorList>
            <consortium name="The Broad Institute Genomics Platform"/>
            <consortium name="The Broad Institute Genome Sequencing Center for Infectious Disease"/>
            <person name="Wu L."/>
            <person name="Ma J."/>
        </authorList>
    </citation>
    <scope>NUCLEOTIDE SEQUENCE [LARGE SCALE GENOMIC DNA]</scope>
    <source>
        <strain evidence="7 8">JCM 16021</strain>
    </source>
</reference>
<dbReference type="RefSeq" id="WP_344305673.1">
    <property type="nucleotide sequence ID" value="NZ_BAAAQQ010000014.1"/>
</dbReference>
<protein>
    <submittedName>
        <fullName evidence="7">Penicillin-binding transpeptidase domain-containing protein</fullName>
    </submittedName>
</protein>
<comment type="caution">
    <text evidence="7">The sequence shown here is derived from an EMBL/GenBank/DDBJ whole genome shotgun (WGS) entry which is preliminary data.</text>
</comment>
<keyword evidence="3" id="KW-0472">Membrane</keyword>
<feature type="chain" id="PRO_5045786156" evidence="4">
    <location>
        <begin position="21"/>
        <end position="644"/>
    </location>
</feature>
<evidence type="ECO:0000256" key="4">
    <source>
        <dbReference type="SAM" id="SignalP"/>
    </source>
</evidence>
<sequence>MRISVATVALLTALVSGVTACTGSDEPDLPEPDAVVEALATGLESGDLSGVPFVADTAEDAADLPEIVELMGSTPRTVTGAVGDVRPDADAGGDGSAGDTATATATLTWVWDVTGDPEQEWTYDAPVALALVDGEWQVEWDRKLVEPSLGAGTVLDLTHVRAARGAILGPGQSGLISARPVTRFGIDKSRVPLDRAVQSARELAALLDIAPGPYAEDVEAAGEKAFVEAIVLRREDVPSRVAQAYLDIPGAAALAEDLHLGPTRDFALPLLGRVGPVTAEMIEDDPDRYEVGDVVGTSGLEARYDEQLTGTDGVLVEAVASDGKERELFRIDAVDGDPLTTTMDVELQLTAERLLADTGPAAALVAIRPSTGAVLVAANGPGTKGANIATFGQAAPGSTFKTVSSLALLRSGVRPDDLVDCPASVVVDGRAFENYDDYPPGGLGRIPFRSALANSCNTAFIGEHDKIGGVGNTVLADAAASLGLGIDHDLGFPAYFGQVPPPETETEAAADLIGQGTVLASPMVMATVMASIQSGTTVVPRLLDQVEVSVPEQAPPLTGGEAEALRSMLRSVVTSGSGVGLLDVPGPPVIAKTGTAEFDLDGKRLLHAWMVAAQGDLAVAVYVDIGESGSRTAGPILEAFLRAA</sequence>
<dbReference type="InterPro" id="IPR036138">
    <property type="entry name" value="PBP_dimer_sf"/>
</dbReference>
<evidence type="ECO:0000256" key="2">
    <source>
        <dbReference type="ARBA" id="ARBA00007171"/>
    </source>
</evidence>
<dbReference type="InterPro" id="IPR050515">
    <property type="entry name" value="Beta-lactam/transpept"/>
</dbReference>